<dbReference type="Proteomes" id="UP000245995">
    <property type="component" value="Chromosome CITRO92"/>
</dbReference>
<dbReference type="AlphaFoldDB" id="A0AAX2BCY9"/>
<evidence type="ECO:0000313" key="1">
    <source>
        <dbReference type="EMBL" id="SAY78392.1"/>
    </source>
</evidence>
<organism evidence="1 2">
    <name type="scientific">Citrobacter amalonaticus</name>
    <dbReference type="NCBI Taxonomy" id="35703"/>
    <lineage>
        <taxon>Bacteria</taxon>
        <taxon>Pseudomonadati</taxon>
        <taxon>Pseudomonadota</taxon>
        <taxon>Gammaproteobacteria</taxon>
        <taxon>Enterobacterales</taxon>
        <taxon>Enterobacteriaceae</taxon>
        <taxon>Citrobacter</taxon>
    </lineage>
</organism>
<proteinExistence type="predicted"/>
<dbReference type="EMBL" id="LT556085">
    <property type="protein sequence ID" value="SAY78392.1"/>
    <property type="molecule type" value="Genomic_DNA"/>
</dbReference>
<accession>A0AAX2BCY9</accession>
<name>A0AAX2BCY9_CITAM</name>
<gene>
    <name evidence="1" type="ORF">CITRO92_0362</name>
</gene>
<sequence length="50" mass="5944">MGDFSILFTFTETGYRNRLQSSKERLILELSLPLYHIKRATYEIYQPCSL</sequence>
<evidence type="ECO:0000313" key="2">
    <source>
        <dbReference type="Proteomes" id="UP000245995"/>
    </source>
</evidence>
<reference evidence="1 2" key="1">
    <citation type="submission" date="2016-04" db="EMBL/GenBank/DDBJ databases">
        <authorList>
            <person name="Regsiter A."/>
            <person name="William W."/>
        </authorList>
    </citation>
    <scope>NUCLEOTIDE SEQUENCE [LARGE SCALE GENOMIC DNA]</scope>
    <source>
        <strain evidence="1 2">92</strain>
    </source>
</reference>
<protein>
    <submittedName>
        <fullName evidence="1">Uncharacterized protein</fullName>
    </submittedName>
</protein>